<dbReference type="AlphaFoldDB" id="A0A1Y5TV13"/>
<dbReference type="GO" id="GO:0004577">
    <property type="term" value="F:N-acetylglucosaminyldiphosphodolichol N-acetylglucosaminyltransferase activity"/>
    <property type="evidence" value="ECO:0007669"/>
    <property type="project" value="TreeGrafter"/>
</dbReference>
<sequence length="152" mass="16992">MTDRKHRILAVSSSGGHWKQLMLLSDAFEGSEVWFACTDARQGIRYELANFVAIEDYSQDEPLKMLKGLYGTFRILRRIRPDVVLSTGAAPGLLCLLWGRVFGARTIWVDSIANSEGLSLSGRLAQRIAHLVLTQWEHLATETGAQYRGSII</sequence>
<name>A0A1Y5TV13_9RHOB</name>
<gene>
    <name evidence="6" type="ORF">PAM7066_03571</name>
</gene>
<evidence type="ECO:0000256" key="2">
    <source>
        <dbReference type="ARBA" id="ARBA00022692"/>
    </source>
</evidence>
<protein>
    <submittedName>
        <fullName evidence="6">Oligosaccharide biosynthesis protein Alg14 like protein</fullName>
    </submittedName>
</protein>
<dbReference type="PANTHER" id="PTHR12154">
    <property type="entry name" value="GLYCOSYL TRANSFERASE-RELATED"/>
    <property type="match status" value="1"/>
</dbReference>
<evidence type="ECO:0000256" key="4">
    <source>
        <dbReference type="ARBA" id="ARBA00022989"/>
    </source>
</evidence>
<evidence type="ECO:0000313" key="6">
    <source>
        <dbReference type="EMBL" id="SLN70376.1"/>
    </source>
</evidence>
<dbReference type="Gene3D" id="3.40.50.2000">
    <property type="entry name" value="Glycogen Phosphorylase B"/>
    <property type="match status" value="1"/>
</dbReference>
<evidence type="ECO:0000256" key="3">
    <source>
        <dbReference type="ARBA" id="ARBA00022824"/>
    </source>
</evidence>
<dbReference type="InterPro" id="IPR013969">
    <property type="entry name" value="Oligosacch_biosynth_Alg14"/>
</dbReference>
<organism evidence="6 7">
    <name type="scientific">Palleronia marisminoris</name>
    <dbReference type="NCBI Taxonomy" id="315423"/>
    <lineage>
        <taxon>Bacteria</taxon>
        <taxon>Pseudomonadati</taxon>
        <taxon>Pseudomonadota</taxon>
        <taxon>Alphaproteobacteria</taxon>
        <taxon>Rhodobacterales</taxon>
        <taxon>Roseobacteraceae</taxon>
        <taxon>Palleronia</taxon>
    </lineage>
</organism>
<dbReference type="SUPFAM" id="SSF53756">
    <property type="entry name" value="UDP-Glycosyltransferase/glycogen phosphorylase"/>
    <property type="match status" value="1"/>
</dbReference>
<evidence type="ECO:0000256" key="1">
    <source>
        <dbReference type="ARBA" id="ARBA00004389"/>
    </source>
</evidence>
<dbReference type="STRING" id="315423.SAMN04488020_11828"/>
<dbReference type="EMBL" id="FWFV01000017">
    <property type="protein sequence ID" value="SLN70376.1"/>
    <property type="molecule type" value="Genomic_DNA"/>
</dbReference>
<dbReference type="OrthoDB" id="555447at2"/>
<dbReference type="GO" id="GO:0006488">
    <property type="term" value="P:dolichol-linked oligosaccharide biosynthetic process"/>
    <property type="evidence" value="ECO:0007669"/>
    <property type="project" value="InterPro"/>
</dbReference>
<keyword evidence="7" id="KW-1185">Reference proteome</keyword>
<evidence type="ECO:0000256" key="5">
    <source>
        <dbReference type="ARBA" id="ARBA00023136"/>
    </source>
</evidence>
<dbReference type="PANTHER" id="PTHR12154:SF4">
    <property type="entry name" value="UDP-N-ACETYLGLUCOSAMINE TRANSFERASE SUBUNIT ALG14 HOMOLOG"/>
    <property type="match status" value="1"/>
</dbReference>
<accession>A0A1Y5TV13</accession>
<dbReference type="Proteomes" id="UP000193870">
    <property type="component" value="Unassembled WGS sequence"/>
</dbReference>
<evidence type="ECO:0000313" key="7">
    <source>
        <dbReference type="Proteomes" id="UP000193870"/>
    </source>
</evidence>
<comment type="subcellular location">
    <subcellularLocation>
        <location evidence="1">Endoplasmic reticulum membrane</location>
        <topology evidence="1">Single-pass membrane protein</topology>
    </subcellularLocation>
</comment>
<reference evidence="6 7" key="1">
    <citation type="submission" date="2017-03" db="EMBL/GenBank/DDBJ databases">
        <authorList>
            <person name="Afonso C.L."/>
            <person name="Miller P.J."/>
            <person name="Scott M.A."/>
            <person name="Spackman E."/>
            <person name="Goraichik I."/>
            <person name="Dimitrov K.M."/>
            <person name="Suarez D.L."/>
            <person name="Swayne D.E."/>
        </authorList>
    </citation>
    <scope>NUCLEOTIDE SEQUENCE [LARGE SCALE GENOMIC DNA]</scope>
    <source>
        <strain evidence="6 7">CECT 7066</strain>
    </source>
</reference>
<dbReference type="Pfam" id="PF08660">
    <property type="entry name" value="Alg14"/>
    <property type="match status" value="1"/>
</dbReference>
<proteinExistence type="predicted"/>
<keyword evidence="5" id="KW-0472">Membrane</keyword>
<keyword evidence="2" id="KW-0812">Transmembrane</keyword>
<keyword evidence="3" id="KW-0256">Endoplasmic reticulum</keyword>
<keyword evidence="4" id="KW-1133">Transmembrane helix</keyword>